<evidence type="ECO:0000313" key="3">
    <source>
        <dbReference type="EMBL" id="KAB0678105.1"/>
    </source>
</evidence>
<evidence type="ECO:0008006" key="5">
    <source>
        <dbReference type="Google" id="ProtNLM"/>
    </source>
</evidence>
<evidence type="ECO:0000313" key="4">
    <source>
        <dbReference type="Proteomes" id="UP000432089"/>
    </source>
</evidence>
<feature type="signal peptide" evidence="2">
    <location>
        <begin position="1"/>
        <end position="20"/>
    </location>
</feature>
<protein>
    <recommendedName>
        <fullName evidence="5">Lipoprotein</fullName>
    </recommendedName>
</protein>
<sequence length="116" mass="13711">MKLTTLLRSALAGLAALLSAGCIDTGYDRGYYDHHRRVYRDDYDRGYRRVDYYNARRPYYRRYDRPASYNRSQDFLRRNNAFDRGSLDRDRGYGSGSGQFGSRSGFRPRIRIDRSN</sequence>
<proteinExistence type="predicted"/>
<feature type="region of interest" description="Disordered" evidence="1">
    <location>
        <begin position="80"/>
        <end position="116"/>
    </location>
</feature>
<evidence type="ECO:0000256" key="1">
    <source>
        <dbReference type="SAM" id="MobiDB-lite"/>
    </source>
</evidence>
<reference evidence="3 4" key="1">
    <citation type="submission" date="2019-09" db="EMBL/GenBank/DDBJ databases">
        <title>YIM 132180 draft genome.</title>
        <authorList>
            <person name="Zhang K."/>
        </authorList>
    </citation>
    <scope>NUCLEOTIDE SEQUENCE [LARGE SCALE GENOMIC DNA]</scope>
    <source>
        <strain evidence="3 4">YIM 132180</strain>
    </source>
</reference>
<name>A0A7V7PME5_9HYPH</name>
<dbReference type="EMBL" id="VZDO01000014">
    <property type="protein sequence ID" value="KAB0678105.1"/>
    <property type="molecule type" value="Genomic_DNA"/>
</dbReference>
<organism evidence="3 4">
    <name type="scientific">Plantimonas leprariae</name>
    <dbReference type="NCBI Taxonomy" id="2615207"/>
    <lineage>
        <taxon>Bacteria</taxon>
        <taxon>Pseudomonadati</taxon>
        <taxon>Pseudomonadota</taxon>
        <taxon>Alphaproteobacteria</taxon>
        <taxon>Hyphomicrobiales</taxon>
        <taxon>Aurantimonadaceae</taxon>
        <taxon>Plantimonas</taxon>
    </lineage>
</organism>
<comment type="caution">
    <text evidence="3">The sequence shown here is derived from an EMBL/GenBank/DDBJ whole genome shotgun (WGS) entry which is preliminary data.</text>
</comment>
<feature type="compositionally biased region" description="Basic and acidic residues" evidence="1">
    <location>
        <begin position="80"/>
        <end position="92"/>
    </location>
</feature>
<dbReference type="RefSeq" id="WP_150971666.1">
    <property type="nucleotide sequence ID" value="NZ_VZDO01000014.1"/>
</dbReference>
<dbReference type="PROSITE" id="PS51257">
    <property type="entry name" value="PROKAR_LIPOPROTEIN"/>
    <property type="match status" value="1"/>
</dbReference>
<feature type="chain" id="PRO_5031413150" description="Lipoprotein" evidence="2">
    <location>
        <begin position="21"/>
        <end position="116"/>
    </location>
</feature>
<dbReference type="AlphaFoldDB" id="A0A7V7PME5"/>
<evidence type="ECO:0000256" key="2">
    <source>
        <dbReference type="SAM" id="SignalP"/>
    </source>
</evidence>
<keyword evidence="4" id="KW-1185">Reference proteome</keyword>
<accession>A0A7V7PME5</accession>
<keyword evidence="2" id="KW-0732">Signal</keyword>
<dbReference type="Proteomes" id="UP000432089">
    <property type="component" value="Unassembled WGS sequence"/>
</dbReference>
<gene>
    <name evidence="3" type="ORF">F6X38_16925</name>
</gene>